<dbReference type="EMBL" id="MRZV01001824">
    <property type="protein sequence ID" value="PIK35745.1"/>
    <property type="molecule type" value="Genomic_DNA"/>
</dbReference>
<reference evidence="1 2" key="1">
    <citation type="journal article" date="2017" name="PLoS Biol.">
        <title>The sea cucumber genome provides insights into morphological evolution and visceral regeneration.</title>
        <authorList>
            <person name="Zhang X."/>
            <person name="Sun L."/>
            <person name="Yuan J."/>
            <person name="Sun Y."/>
            <person name="Gao Y."/>
            <person name="Zhang L."/>
            <person name="Li S."/>
            <person name="Dai H."/>
            <person name="Hamel J.F."/>
            <person name="Liu C."/>
            <person name="Yu Y."/>
            <person name="Liu S."/>
            <person name="Lin W."/>
            <person name="Guo K."/>
            <person name="Jin S."/>
            <person name="Xu P."/>
            <person name="Storey K.B."/>
            <person name="Huan P."/>
            <person name="Zhang T."/>
            <person name="Zhou Y."/>
            <person name="Zhang J."/>
            <person name="Lin C."/>
            <person name="Li X."/>
            <person name="Xing L."/>
            <person name="Huo D."/>
            <person name="Sun M."/>
            <person name="Wang L."/>
            <person name="Mercier A."/>
            <person name="Li F."/>
            <person name="Yang H."/>
            <person name="Xiang J."/>
        </authorList>
    </citation>
    <scope>NUCLEOTIDE SEQUENCE [LARGE SCALE GENOMIC DNA]</scope>
    <source>
        <strain evidence="1">Shaxun</strain>
        <tissue evidence="1">Muscle</tissue>
    </source>
</reference>
<sequence>TPISCVHVNKCVERYGEDAFILQSQVLLAPVTTVQHICIEKGMGTKKMRKIRNTEMKNIFHFGMKCQHLKDISFRSCMLSLDNLSNDIPSHMKGRNIRVTWPEGGYRLNLQTGDWEVADLDPIRALCTKKVRISSDDSQALQRDAIRLLENAAKYDIPITCLYLKKSFSYIYAGNIILESGLHLSCPVSVKKVVIDTEERRNMTEKEVVDILMFVQQSHMLEELECVSQEAILGLSLAAN</sequence>
<evidence type="ECO:0000313" key="2">
    <source>
        <dbReference type="Proteomes" id="UP000230750"/>
    </source>
</evidence>
<comment type="caution">
    <text evidence="1">The sequence shown here is derived from an EMBL/GenBank/DDBJ whole genome shotgun (WGS) entry which is preliminary data.</text>
</comment>
<protein>
    <submittedName>
        <fullName evidence="1">Uncharacterized protein</fullName>
    </submittedName>
</protein>
<dbReference type="Proteomes" id="UP000230750">
    <property type="component" value="Unassembled WGS sequence"/>
</dbReference>
<dbReference type="AlphaFoldDB" id="A0A2G8JJ20"/>
<proteinExistence type="predicted"/>
<accession>A0A2G8JJ20</accession>
<evidence type="ECO:0000313" key="1">
    <source>
        <dbReference type="EMBL" id="PIK35745.1"/>
    </source>
</evidence>
<gene>
    <name evidence="1" type="ORF">BSL78_27427</name>
</gene>
<organism evidence="1 2">
    <name type="scientific">Stichopus japonicus</name>
    <name type="common">Sea cucumber</name>
    <dbReference type="NCBI Taxonomy" id="307972"/>
    <lineage>
        <taxon>Eukaryota</taxon>
        <taxon>Metazoa</taxon>
        <taxon>Echinodermata</taxon>
        <taxon>Eleutherozoa</taxon>
        <taxon>Echinozoa</taxon>
        <taxon>Holothuroidea</taxon>
        <taxon>Aspidochirotacea</taxon>
        <taxon>Aspidochirotida</taxon>
        <taxon>Stichopodidae</taxon>
        <taxon>Apostichopus</taxon>
    </lineage>
</organism>
<keyword evidence="2" id="KW-1185">Reference proteome</keyword>
<feature type="non-terminal residue" evidence="1">
    <location>
        <position position="1"/>
    </location>
</feature>
<name>A0A2G8JJ20_STIJA</name>